<dbReference type="NCBIfam" id="TIGR00756">
    <property type="entry name" value="PPR"/>
    <property type="match status" value="2"/>
</dbReference>
<evidence type="ECO:0000256" key="3">
    <source>
        <dbReference type="PROSITE-ProRule" id="PRU00708"/>
    </source>
</evidence>
<dbReference type="InterPro" id="IPR002885">
    <property type="entry name" value="PPR_rpt"/>
</dbReference>
<feature type="repeat" description="PPR" evidence="3">
    <location>
        <begin position="138"/>
        <end position="172"/>
    </location>
</feature>
<feature type="non-terminal residue" evidence="4">
    <location>
        <position position="180"/>
    </location>
</feature>
<reference evidence="5" key="1">
    <citation type="journal article" date="2013" name="Nat. Genet.">
        <title>The Capsella rubella genome and the genomic consequences of rapid mating system evolution.</title>
        <authorList>
            <person name="Slotte T."/>
            <person name="Hazzouri K.M."/>
            <person name="Agren J.A."/>
            <person name="Koenig D."/>
            <person name="Maumus F."/>
            <person name="Guo Y.L."/>
            <person name="Steige K."/>
            <person name="Platts A.E."/>
            <person name="Escobar J.S."/>
            <person name="Newman L.K."/>
            <person name="Wang W."/>
            <person name="Mandakova T."/>
            <person name="Vello E."/>
            <person name="Smith L.M."/>
            <person name="Henz S.R."/>
            <person name="Steffen J."/>
            <person name="Takuno S."/>
            <person name="Brandvain Y."/>
            <person name="Coop G."/>
            <person name="Andolfatto P."/>
            <person name="Hu T.T."/>
            <person name="Blanchette M."/>
            <person name="Clark R.M."/>
            <person name="Quesneville H."/>
            <person name="Nordborg M."/>
            <person name="Gaut B.S."/>
            <person name="Lysak M.A."/>
            <person name="Jenkins J."/>
            <person name="Grimwood J."/>
            <person name="Chapman J."/>
            <person name="Prochnik S."/>
            <person name="Shu S."/>
            <person name="Rokhsar D."/>
            <person name="Schmutz J."/>
            <person name="Weigel D."/>
            <person name="Wright S.I."/>
        </authorList>
    </citation>
    <scope>NUCLEOTIDE SEQUENCE [LARGE SCALE GENOMIC DNA]</scope>
    <source>
        <strain evidence="5">cv. Monte Gargano</strain>
    </source>
</reference>
<evidence type="ECO:0000313" key="4">
    <source>
        <dbReference type="EMBL" id="EOA38387.1"/>
    </source>
</evidence>
<keyword evidence="2" id="KW-0677">Repeat</keyword>
<name>R0GR43_9BRAS</name>
<organism evidence="4 5">
    <name type="scientific">Capsella rubella</name>
    <dbReference type="NCBI Taxonomy" id="81985"/>
    <lineage>
        <taxon>Eukaryota</taxon>
        <taxon>Viridiplantae</taxon>
        <taxon>Streptophyta</taxon>
        <taxon>Embryophyta</taxon>
        <taxon>Tracheophyta</taxon>
        <taxon>Spermatophyta</taxon>
        <taxon>Magnoliopsida</taxon>
        <taxon>eudicotyledons</taxon>
        <taxon>Gunneridae</taxon>
        <taxon>Pentapetalae</taxon>
        <taxon>rosids</taxon>
        <taxon>malvids</taxon>
        <taxon>Brassicales</taxon>
        <taxon>Brassicaceae</taxon>
        <taxon>Camelineae</taxon>
        <taxon>Capsella</taxon>
    </lineage>
</organism>
<evidence type="ECO:0000256" key="1">
    <source>
        <dbReference type="ARBA" id="ARBA00007626"/>
    </source>
</evidence>
<dbReference type="EMBL" id="KB870805">
    <property type="protein sequence ID" value="EOA38387.1"/>
    <property type="molecule type" value="Genomic_DNA"/>
</dbReference>
<sequence>MFRVYAENAMIEEGVRIFDHFLEKGSSIEERSCIVLSRSREERKAGNLIWMFSGAMNLFEEMRDKGIELDIHVYTSLISWNCRNGNLKRAFLLFDGLVGNGLSPSSHTYGELIDGVCRVGLTSEMLVKEMQKRGANSTQVVFTTLLNVYCRKGGIDDALRINDVMEKKGFQADAFTYNTV</sequence>
<gene>
    <name evidence="4" type="ORF">CARUB_v10009946mg</name>
</gene>
<protein>
    <recommendedName>
        <fullName evidence="6">Pentatricopeptide repeat-containing protein</fullName>
    </recommendedName>
</protein>
<keyword evidence="5" id="KW-1185">Reference proteome</keyword>
<evidence type="ECO:0000313" key="5">
    <source>
        <dbReference type="Proteomes" id="UP000029121"/>
    </source>
</evidence>
<evidence type="ECO:0000256" key="2">
    <source>
        <dbReference type="ARBA" id="ARBA00022737"/>
    </source>
</evidence>
<accession>R0GR43</accession>
<dbReference type="Pfam" id="PF13041">
    <property type="entry name" value="PPR_2"/>
    <property type="match status" value="2"/>
</dbReference>
<dbReference type="PANTHER" id="PTHR47934">
    <property type="entry name" value="PENTATRICOPEPTIDE REPEAT-CONTAINING PROTEIN PET309, MITOCHONDRIAL"/>
    <property type="match status" value="1"/>
</dbReference>
<dbReference type="eggNOG" id="KOG4197">
    <property type="taxonomic scope" value="Eukaryota"/>
</dbReference>
<dbReference type="Pfam" id="PF01535">
    <property type="entry name" value="PPR"/>
    <property type="match status" value="1"/>
</dbReference>
<feature type="repeat" description="PPR" evidence="3">
    <location>
        <begin position="70"/>
        <end position="104"/>
    </location>
</feature>
<dbReference type="PROSITE" id="PS51375">
    <property type="entry name" value="PPR"/>
    <property type="match status" value="2"/>
</dbReference>
<dbReference type="GO" id="GO:0006396">
    <property type="term" value="P:RNA processing"/>
    <property type="evidence" value="ECO:0007669"/>
    <property type="project" value="TreeGrafter"/>
</dbReference>
<dbReference type="Proteomes" id="UP000029121">
    <property type="component" value="Unassembled WGS sequence"/>
</dbReference>
<dbReference type="AlphaFoldDB" id="R0GR43"/>
<comment type="similarity">
    <text evidence="1">Belongs to the PPR family. P subfamily.</text>
</comment>
<evidence type="ECO:0008006" key="6">
    <source>
        <dbReference type="Google" id="ProtNLM"/>
    </source>
</evidence>
<dbReference type="InterPro" id="IPR051114">
    <property type="entry name" value="Mito_RNA_Proc_CCM1"/>
</dbReference>
<dbReference type="GO" id="GO:0007005">
    <property type="term" value="P:mitochondrion organization"/>
    <property type="evidence" value="ECO:0007669"/>
    <property type="project" value="TreeGrafter"/>
</dbReference>
<dbReference type="Gene3D" id="1.25.40.10">
    <property type="entry name" value="Tetratricopeptide repeat domain"/>
    <property type="match status" value="2"/>
</dbReference>
<dbReference type="GO" id="GO:0003729">
    <property type="term" value="F:mRNA binding"/>
    <property type="evidence" value="ECO:0007669"/>
    <property type="project" value="TreeGrafter"/>
</dbReference>
<dbReference type="PANTHER" id="PTHR47934:SF2">
    <property type="entry name" value="OS07G0671200 PROTEIN"/>
    <property type="match status" value="1"/>
</dbReference>
<dbReference type="InterPro" id="IPR011990">
    <property type="entry name" value="TPR-like_helical_dom_sf"/>
</dbReference>
<proteinExistence type="inferred from homology"/>
<dbReference type="GO" id="GO:0005739">
    <property type="term" value="C:mitochondrion"/>
    <property type="evidence" value="ECO:0007669"/>
    <property type="project" value="TreeGrafter"/>
</dbReference>